<name>A0ABQ9GB04_9NEOP</name>
<reference evidence="1 2" key="1">
    <citation type="submission" date="2023-02" db="EMBL/GenBank/DDBJ databases">
        <title>LHISI_Scaffold_Assembly.</title>
        <authorList>
            <person name="Stuart O.P."/>
            <person name="Cleave R."/>
            <person name="Magrath M.J.L."/>
            <person name="Mikheyev A.S."/>
        </authorList>
    </citation>
    <scope>NUCLEOTIDE SEQUENCE [LARGE SCALE GENOMIC DNA]</scope>
    <source>
        <strain evidence="1">Daus_M_001</strain>
        <tissue evidence="1">Leg muscle</tissue>
    </source>
</reference>
<dbReference type="EMBL" id="JARBHB010000014">
    <property type="protein sequence ID" value="KAJ8869357.1"/>
    <property type="molecule type" value="Genomic_DNA"/>
</dbReference>
<dbReference type="Proteomes" id="UP001159363">
    <property type="component" value="Chromosome 13"/>
</dbReference>
<protein>
    <submittedName>
        <fullName evidence="1">Uncharacterized protein</fullName>
    </submittedName>
</protein>
<keyword evidence="2" id="KW-1185">Reference proteome</keyword>
<proteinExistence type="predicted"/>
<accession>A0ABQ9GB04</accession>
<comment type="caution">
    <text evidence="1">The sequence shown here is derived from an EMBL/GenBank/DDBJ whole genome shotgun (WGS) entry which is preliminary data.</text>
</comment>
<organism evidence="1 2">
    <name type="scientific">Dryococelus australis</name>
    <dbReference type="NCBI Taxonomy" id="614101"/>
    <lineage>
        <taxon>Eukaryota</taxon>
        <taxon>Metazoa</taxon>
        <taxon>Ecdysozoa</taxon>
        <taxon>Arthropoda</taxon>
        <taxon>Hexapoda</taxon>
        <taxon>Insecta</taxon>
        <taxon>Pterygota</taxon>
        <taxon>Neoptera</taxon>
        <taxon>Polyneoptera</taxon>
        <taxon>Phasmatodea</taxon>
        <taxon>Verophasmatodea</taxon>
        <taxon>Anareolatae</taxon>
        <taxon>Phasmatidae</taxon>
        <taxon>Eurycanthinae</taxon>
        <taxon>Dryococelus</taxon>
    </lineage>
</organism>
<sequence>MYRDLQNCVLVLRLSLDYTLFDTPCATLDQWETNDDKVWSNTGYLLYGTAANEQTSEARVYTRLSSLTNRGRGGVVVRLLVSHLGEPVSITGGSLRDFRMWQSCRTMPLVGEFSQGSLITHTIARTSAPWRLTRQLHALTPPNATECSEDEVVLTQAAPNPVTGGWLVGNVINLPPLQLPLTPSATPKISEQDVFFQHKMKIHQLILYTETLPIRVISWHQARLHSPLHTLSEVTCSLSAATDRTHSPVSPGHTE</sequence>
<evidence type="ECO:0000313" key="1">
    <source>
        <dbReference type="EMBL" id="KAJ8869357.1"/>
    </source>
</evidence>
<gene>
    <name evidence="1" type="ORF">PR048_030932</name>
</gene>
<evidence type="ECO:0000313" key="2">
    <source>
        <dbReference type="Proteomes" id="UP001159363"/>
    </source>
</evidence>